<protein>
    <recommendedName>
        <fullName evidence="17">DnaJ-like protein subfamily C member 1</fullName>
    </recommendedName>
</protein>
<dbReference type="PRINTS" id="PR00625">
    <property type="entry name" value="JDOMAIN"/>
</dbReference>
<keyword evidence="8" id="KW-0539">Nucleus</keyword>
<evidence type="ECO:0000256" key="11">
    <source>
        <dbReference type="SAM" id="Phobius"/>
    </source>
</evidence>
<dbReference type="SMART" id="SM00717">
    <property type="entry name" value="SANT"/>
    <property type="match status" value="2"/>
</dbReference>
<organism evidence="15 16">
    <name type="scientific">Temnothorax longispinosus</name>
    <dbReference type="NCBI Taxonomy" id="300112"/>
    <lineage>
        <taxon>Eukaryota</taxon>
        <taxon>Metazoa</taxon>
        <taxon>Ecdysozoa</taxon>
        <taxon>Arthropoda</taxon>
        <taxon>Hexapoda</taxon>
        <taxon>Insecta</taxon>
        <taxon>Pterygota</taxon>
        <taxon>Neoptera</taxon>
        <taxon>Endopterygota</taxon>
        <taxon>Hymenoptera</taxon>
        <taxon>Apocrita</taxon>
        <taxon>Aculeata</taxon>
        <taxon>Formicoidea</taxon>
        <taxon>Formicidae</taxon>
        <taxon>Myrmicinae</taxon>
        <taxon>Temnothorax</taxon>
    </lineage>
</organism>
<evidence type="ECO:0000256" key="4">
    <source>
        <dbReference type="ARBA" id="ARBA00022737"/>
    </source>
</evidence>
<dbReference type="SMART" id="SM00271">
    <property type="entry name" value="DnaJ"/>
    <property type="match status" value="1"/>
</dbReference>
<accession>A0A4S2JSZ4</accession>
<proteinExistence type="predicted"/>
<keyword evidence="7" id="KW-0143">Chaperone</keyword>
<keyword evidence="2 11" id="KW-0812">Transmembrane</keyword>
<dbReference type="Pfam" id="PF00226">
    <property type="entry name" value="DnaJ"/>
    <property type="match status" value="1"/>
</dbReference>
<feature type="domain" description="SANT" evidence="14">
    <location>
        <begin position="393"/>
        <end position="449"/>
    </location>
</feature>
<evidence type="ECO:0000259" key="12">
    <source>
        <dbReference type="PROSITE" id="PS50076"/>
    </source>
</evidence>
<dbReference type="GO" id="GO:0005634">
    <property type="term" value="C:nucleus"/>
    <property type="evidence" value="ECO:0007669"/>
    <property type="project" value="UniProtKB-SubCell"/>
</dbReference>
<dbReference type="GO" id="GO:0012505">
    <property type="term" value="C:endomembrane system"/>
    <property type="evidence" value="ECO:0007669"/>
    <property type="project" value="UniProtKB-SubCell"/>
</dbReference>
<dbReference type="PROSITE" id="PS50076">
    <property type="entry name" value="DNAJ_2"/>
    <property type="match status" value="1"/>
</dbReference>
<dbReference type="InterPro" id="IPR018253">
    <property type="entry name" value="DnaJ_domain_CS"/>
</dbReference>
<evidence type="ECO:0000256" key="9">
    <source>
        <dbReference type="ARBA" id="ARBA00037847"/>
    </source>
</evidence>
<evidence type="ECO:0000313" key="16">
    <source>
        <dbReference type="Proteomes" id="UP000310200"/>
    </source>
</evidence>
<dbReference type="PANTHER" id="PTHR44653:SF2">
    <property type="entry name" value="DNAJ HOMOLOG SUBFAMILY C MEMBER 1"/>
    <property type="match status" value="1"/>
</dbReference>
<sequence>MSAKEIRARIVVNYVRMRWTKMNLPSVVFGVLCFLDVFRSSYAWDNDDLEVFDVVEEVNQNFYDVLGVTQSANASEIKKAFRRLSLQLHPDKNSAEDAELQFRTLVAVYDILKDPGKRQKYDNVLVNGLPNWRSAVYYYRHARKMGLLELIAFLFIVITIGQYFVAWAVYIEKRYTCEQVLGSKLQKMQKKNRKSKIDIPDLADFLEKIPTPTIWDTLPIQLPKWIIGSVIAIPSTICLVIQLLKERKEKKKQEEEEALAQENEQPEPEVTSRGVRKRRPGFTPQERSGNNSKETVKKEECDYTNHIYEKPTVAGGLWTDNDILELIKYVKKYPGGTPERWEKIANVMNRTVAEVTHMAKKVKEEGLKPAESVEEASAEEKPKKVKTRSENTVSTAEWSQEQQRALEAALTKYPKGASVDRWEKIANCVEGKTKEECQVRYKQLVEIVKKKQQSQ</sequence>
<dbReference type="EMBL" id="QBLH01003504">
    <property type="protein sequence ID" value="TGZ37899.1"/>
    <property type="molecule type" value="Genomic_DNA"/>
</dbReference>
<comment type="caution">
    <text evidence="15">The sequence shown here is derived from an EMBL/GenBank/DDBJ whole genome shotgun (WGS) entry which is preliminary data.</text>
</comment>
<evidence type="ECO:0000259" key="14">
    <source>
        <dbReference type="PROSITE" id="PS51293"/>
    </source>
</evidence>
<evidence type="ECO:0000259" key="13">
    <source>
        <dbReference type="PROSITE" id="PS50090"/>
    </source>
</evidence>
<evidence type="ECO:0000256" key="6">
    <source>
        <dbReference type="ARBA" id="ARBA00023136"/>
    </source>
</evidence>
<dbReference type="CDD" id="cd00167">
    <property type="entry name" value="SANT"/>
    <property type="match status" value="2"/>
</dbReference>
<reference evidence="15 16" key="1">
    <citation type="journal article" date="2019" name="Philos. Trans. R. Soc. Lond., B, Biol. Sci.">
        <title>Ant behaviour and brain gene expression of defending hosts depend on the ecological success of the intruding social parasite.</title>
        <authorList>
            <person name="Kaur R."/>
            <person name="Stoldt M."/>
            <person name="Jongepier E."/>
            <person name="Feldmeyer B."/>
            <person name="Menzel F."/>
            <person name="Bornberg-Bauer E."/>
            <person name="Foitzik S."/>
        </authorList>
    </citation>
    <scope>NUCLEOTIDE SEQUENCE [LARGE SCALE GENOMIC DNA]</scope>
    <source>
        <tissue evidence="15">Whole body</tissue>
    </source>
</reference>
<feature type="domain" description="J" evidence="12">
    <location>
        <begin position="61"/>
        <end position="125"/>
    </location>
</feature>
<evidence type="ECO:0008006" key="17">
    <source>
        <dbReference type="Google" id="ProtNLM"/>
    </source>
</evidence>
<dbReference type="Gene3D" id="1.10.287.110">
    <property type="entry name" value="DnaJ domain"/>
    <property type="match status" value="1"/>
</dbReference>
<evidence type="ECO:0000313" key="15">
    <source>
        <dbReference type="EMBL" id="TGZ37899.1"/>
    </source>
</evidence>
<feature type="transmembrane region" description="Helical" evidence="11">
    <location>
        <begin position="225"/>
        <end position="244"/>
    </location>
</feature>
<dbReference type="InterPro" id="IPR036869">
    <property type="entry name" value="J_dom_sf"/>
</dbReference>
<gene>
    <name evidence="15" type="ORF">DBV15_02164</name>
</gene>
<evidence type="ECO:0000256" key="8">
    <source>
        <dbReference type="ARBA" id="ARBA00023242"/>
    </source>
</evidence>
<dbReference type="SUPFAM" id="SSF46565">
    <property type="entry name" value="Chaperone J-domain"/>
    <property type="match status" value="1"/>
</dbReference>
<dbReference type="STRING" id="300112.A0A4S2JSZ4"/>
<dbReference type="FunFam" id="1.10.10.60:FF:000180">
    <property type="entry name" value="DnaJ (Hsp40) homolog, subfamily C, member 2"/>
    <property type="match status" value="1"/>
</dbReference>
<dbReference type="InterPro" id="IPR017884">
    <property type="entry name" value="SANT_dom"/>
</dbReference>
<dbReference type="PANTHER" id="PTHR44653">
    <property type="entry name" value="DNAJ HOMOLOG SUBFAMILY C MEMBER 1"/>
    <property type="match status" value="1"/>
</dbReference>
<evidence type="ECO:0000256" key="2">
    <source>
        <dbReference type="ARBA" id="ARBA00022692"/>
    </source>
</evidence>
<evidence type="ECO:0000256" key="3">
    <source>
        <dbReference type="ARBA" id="ARBA00022729"/>
    </source>
</evidence>
<keyword evidence="3" id="KW-0732">Signal</keyword>
<dbReference type="InterPro" id="IPR009057">
    <property type="entry name" value="Homeodomain-like_sf"/>
</dbReference>
<dbReference type="PROSITE" id="PS51293">
    <property type="entry name" value="SANT"/>
    <property type="match status" value="1"/>
</dbReference>
<feature type="transmembrane region" description="Helical" evidence="11">
    <location>
        <begin position="147"/>
        <end position="170"/>
    </location>
</feature>
<dbReference type="Gene3D" id="1.10.10.60">
    <property type="entry name" value="Homeodomain-like"/>
    <property type="match status" value="2"/>
</dbReference>
<dbReference type="Proteomes" id="UP000310200">
    <property type="component" value="Unassembled WGS sequence"/>
</dbReference>
<keyword evidence="6 11" id="KW-0472">Membrane</keyword>
<dbReference type="InterPro" id="IPR052606">
    <property type="entry name" value="DnaJ_domain_protein"/>
</dbReference>
<dbReference type="AlphaFoldDB" id="A0A4S2JSZ4"/>
<evidence type="ECO:0000256" key="1">
    <source>
        <dbReference type="ARBA" id="ARBA00004123"/>
    </source>
</evidence>
<dbReference type="InterPro" id="IPR001623">
    <property type="entry name" value="DnaJ_domain"/>
</dbReference>
<dbReference type="PROSITE" id="PS00636">
    <property type="entry name" value="DNAJ_1"/>
    <property type="match status" value="1"/>
</dbReference>
<dbReference type="InterPro" id="IPR001005">
    <property type="entry name" value="SANT/Myb"/>
</dbReference>
<keyword evidence="16" id="KW-1185">Reference proteome</keyword>
<name>A0A4S2JSZ4_9HYME</name>
<keyword evidence="5 11" id="KW-1133">Transmembrane helix</keyword>
<feature type="compositionally biased region" description="Acidic residues" evidence="10">
    <location>
        <begin position="255"/>
        <end position="267"/>
    </location>
</feature>
<evidence type="ECO:0000256" key="10">
    <source>
        <dbReference type="SAM" id="MobiDB-lite"/>
    </source>
</evidence>
<evidence type="ECO:0000256" key="7">
    <source>
        <dbReference type="ARBA" id="ARBA00023186"/>
    </source>
</evidence>
<feature type="region of interest" description="Disordered" evidence="10">
    <location>
        <begin position="255"/>
        <end position="297"/>
    </location>
</feature>
<comment type="subcellular location">
    <subcellularLocation>
        <location evidence="9">Endomembrane system</location>
        <topology evidence="9">Single-pass membrane protein</topology>
    </subcellularLocation>
    <subcellularLocation>
        <location evidence="1">Nucleus</location>
    </subcellularLocation>
</comment>
<feature type="region of interest" description="Disordered" evidence="10">
    <location>
        <begin position="364"/>
        <end position="398"/>
    </location>
</feature>
<keyword evidence="4" id="KW-0677">Repeat</keyword>
<dbReference type="PROSITE" id="PS50090">
    <property type="entry name" value="MYB_LIKE"/>
    <property type="match status" value="1"/>
</dbReference>
<evidence type="ECO:0000256" key="5">
    <source>
        <dbReference type="ARBA" id="ARBA00022989"/>
    </source>
</evidence>
<dbReference type="CDD" id="cd06257">
    <property type="entry name" value="DnaJ"/>
    <property type="match status" value="1"/>
</dbReference>
<dbReference type="Pfam" id="PF23082">
    <property type="entry name" value="Myb_DNA-binding_2"/>
    <property type="match status" value="2"/>
</dbReference>
<dbReference type="SUPFAM" id="SSF46689">
    <property type="entry name" value="Homeodomain-like"/>
    <property type="match status" value="2"/>
</dbReference>
<feature type="domain" description="Myb-like" evidence="13">
    <location>
        <begin position="390"/>
        <end position="445"/>
    </location>
</feature>